<protein>
    <recommendedName>
        <fullName evidence="2">Phosphoesterase</fullName>
        <ecNumber evidence="2">3.1.4.-</ecNumber>
    </recommendedName>
</protein>
<reference evidence="4" key="2">
    <citation type="journal article" date="2021" name="PeerJ">
        <title>Extensive microbial diversity within the chicken gut microbiome revealed by metagenomics and culture.</title>
        <authorList>
            <person name="Gilroy R."/>
            <person name="Ravi A."/>
            <person name="Getino M."/>
            <person name="Pursley I."/>
            <person name="Horton D.L."/>
            <person name="Alikhan N.F."/>
            <person name="Baker D."/>
            <person name="Gharbi K."/>
            <person name="Hall N."/>
            <person name="Watson M."/>
            <person name="Adriaenssens E.M."/>
            <person name="Foster-Nyarko E."/>
            <person name="Jarju S."/>
            <person name="Secka A."/>
            <person name="Antonio M."/>
            <person name="Oren A."/>
            <person name="Chaudhuri R.R."/>
            <person name="La Ragione R."/>
            <person name="Hildebrand F."/>
            <person name="Pallen M.J."/>
        </authorList>
    </citation>
    <scope>NUCLEOTIDE SEQUENCE</scope>
    <source>
        <strain evidence="4">CHK165-10780</strain>
    </source>
</reference>
<organism evidence="4 5">
    <name type="scientific">Candidatus Faecenecus gallistercoris</name>
    <dbReference type="NCBI Taxonomy" id="2840793"/>
    <lineage>
        <taxon>Bacteria</taxon>
        <taxon>Bacillati</taxon>
        <taxon>Bacillota</taxon>
        <taxon>Bacillota incertae sedis</taxon>
        <taxon>Candidatus Faecenecus</taxon>
    </lineage>
</organism>
<comment type="similarity">
    <text evidence="1 2">Belongs to the metallophosphoesterase superfamily. YfcE family.</text>
</comment>
<reference evidence="4" key="1">
    <citation type="submission" date="2020-10" db="EMBL/GenBank/DDBJ databases">
        <authorList>
            <person name="Gilroy R."/>
        </authorList>
    </citation>
    <scope>NUCLEOTIDE SEQUENCE</scope>
    <source>
        <strain evidence="4">CHK165-10780</strain>
    </source>
</reference>
<dbReference type="NCBIfam" id="NF006988">
    <property type="entry name" value="PRK09453.1"/>
    <property type="match status" value="1"/>
</dbReference>
<gene>
    <name evidence="4" type="primary">yfcE</name>
    <name evidence="4" type="ORF">IAC85_00690</name>
</gene>
<evidence type="ECO:0000313" key="4">
    <source>
        <dbReference type="EMBL" id="HIQ64235.1"/>
    </source>
</evidence>
<name>A0A9D1CJX2_9FIRM</name>
<dbReference type="Pfam" id="PF12850">
    <property type="entry name" value="Metallophos_2"/>
    <property type="match status" value="1"/>
</dbReference>
<keyword evidence="4" id="KW-0378">Hydrolase</keyword>
<sequence>MKIVIASDIHGSYRYAKKLMEAYQREGASEMVLLGDLYYHGPRNPLTDEYNPLKVADLFNSISSSIHCVRGNCDAEVDEMISNFPFLDHYSFQFHGYHFYCTHGHVYHLGHLPDEKVDFLIYGHYHVGFIKQENGVYYVNSGSVSLPKENSAHSYLLLDDTGLFLKDLDETVIDSVLFTS</sequence>
<dbReference type="InterPro" id="IPR029052">
    <property type="entry name" value="Metallo-depent_PP-like"/>
</dbReference>
<dbReference type="GO" id="GO:0016787">
    <property type="term" value="F:hydrolase activity"/>
    <property type="evidence" value="ECO:0007669"/>
    <property type="project" value="UniProtKB-UniRule"/>
</dbReference>
<dbReference type="SUPFAM" id="SSF56300">
    <property type="entry name" value="Metallo-dependent phosphatases"/>
    <property type="match status" value="1"/>
</dbReference>
<keyword evidence="2" id="KW-0479">Metal-binding</keyword>
<evidence type="ECO:0000256" key="2">
    <source>
        <dbReference type="RuleBase" id="RU362039"/>
    </source>
</evidence>
<dbReference type="GO" id="GO:0046872">
    <property type="term" value="F:metal ion binding"/>
    <property type="evidence" value="ECO:0007669"/>
    <property type="project" value="UniProtKB-KW"/>
</dbReference>
<dbReference type="AlphaFoldDB" id="A0A9D1CJX2"/>
<accession>A0A9D1CJX2</accession>
<dbReference type="EMBL" id="DVFU01000017">
    <property type="protein sequence ID" value="HIQ64235.1"/>
    <property type="molecule type" value="Genomic_DNA"/>
</dbReference>
<proteinExistence type="inferred from homology"/>
<dbReference type="Proteomes" id="UP000886725">
    <property type="component" value="Unassembled WGS sequence"/>
</dbReference>
<dbReference type="InterPro" id="IPR024654">
    <property type="entry name" value="Calcineurin-like_PHP_lpxH"/>
</dbReference>
<feature type="domain" description="Calcineurin-like phosphoesterase" evidence="3">
    <location>
        <begin position="1"/>
        <end position="159"/>
    </location>
</feature>
<comment type="cofactor">
    <cofactor evidence="2">
        <name>a divalent metal cation</name>
        <dbReference type="ChEBI" id="CHEBI:60240"/>
    </cofactor>
</comment>
<dbReference type="NCBIfam" id="TIGR00040">
    <property type="entry name" value="yfcE"/>
    <property type="match status" value="1"/>
</dbReference>
<dbReference type="EC" id="3.1.4.-" evidence="2"/>
<dbReference type="PANTHER" id="PTHR11124">
    <property type="entry name" value="VACUOLAR SORTING PROTEIN VPS29"/>
    <property type="match status" value="1"/>
</dbReference>
<evidence type="ECO:0000259" key="3">
    <source>
        <dbReference type="Pfam" id="PF12850"/>
    </source>
</evidence>
<evidence type="ECO:0000256" key="1">
    <source>
        <dbReference type="ARBA" id="ARBA00008950"/>
    </source>
</evidence>
<dbReference type="InterPro" id="IPR000979">
    <property type="entry name" value="Phosphodiesterase_MJ0936/Vps29"/>
</dbReference>
<evidence type="ECO:0000313" key="5">
    <source>
        <dbReference type="Proteomes" id="UP000886725"/>
    </source>
</evidence>
<comment type="caution">
    <text evidence="4">The sequence shown here is derived from an EMBL/GenBank/DDBJ whole genome shotgun (WGS) entry which is preliminary data.</text>
</comment>
<dbReference type="Gene3D" id="3.60.21.10">
    <property type="match status" value="1"/>
</dbReference>